<dbReference type="OrthoDB" id="365605at2759"/>
<feature type="domain" description="VWFC" evidence="9">
    <location>
        <begin position="102"/>
        <end position="166"/>
    </location>
</feature>
<dbReference type="InterPro" id="IPR000884">
    <property type="entry name" value="TSP1_rpt"/>
</dbReference>
<dbReference type="InterPro" id="IPR000867">
    <property type="entry name" value="IGFBP-like"/>
</dbReference>
<accession>A0A8C4B2M8</accession>
<comment type="subcellular location">
    <subcellularLocation>
        <location evidence="1">Secreted</location>
    </subcellularLocation>
</comment>
<dbReference type="GO" id="GO:0007155">
    <property type="term" value="P:cell adhesion"/>
    <property type="evidence" value="ECO:0007669"/>
    <property type="project" value="TreeGrafter"/>
</dbReference>
<dbReference type="GO" id="GO:0008201">
    <property type="term" value="F:heparin binding"/>
    <property type="evidence" value="ECO:0007669"/>
    <property type="project" value="TreeGrafter"/>
</dbReference>
<evidence type="ECO:0000256" key="5">
    <source>
        <dbReference type="ARBA" id="ARBA00023157"/>
    </source>
</evidence>
<dbReference type="PROSITE" id="PS50092">
    <property type="entry name" value="TSP1"/>
    <property type="match status" value="1"/>
</dbReference>
<dbReference type="SMART" id="SM00121">
    <property type="entry name" value="IB"/>
    <property type="match status" value="1"/>
</dbReference>
<evidence type="ECO:0000259" key="9">
    <source>
        <dbReference type="PROSITE" id="PS50184"/>
    </source>
</evidence>
<dbReference type="SUPFAM" id="SSF57184">
    <property type="entry name" value="Growth factor receptor domain"/>
    <property type="match status" value="1"/>
</dbReference>
<dbReference type="PROSITE" id="PS51323">
    <property type="entry name" value="IGFBP_N_2"/>
    <property type="match status" value="1"/>
</dbReference>
<keyword evidence="5" id="KW-1015">Disulfide bond</keyword>
<dbReference type="GO" id="GO:0031012">
    <property type="term" value="C:extracellular matrix"/>
    <property type="evidence" value="ECO:0007669"/>
    <property type="project" value="TreeGrafter"/>
</dbReference>
<dbReference type="PROSITE" id="PS01185">
    <property type="entry name" value="CTCK_1"/>
    <property type="match status" value="1"/>
</dbReference>
<feature type="domain" description="IGFBP N-terminal" evidence="10">
    <location>
        <begin position="22"/>
        <end position="97"/>
    </location>
</feature>
<keyword evidence="3" id="KW-0964">Secreted</keyword>
<dbReference type="PANTHER" id="PTHR11348">
    <property type="entry name" value="CONNECTIVE TISSUE GROWTH FACTOR-RELATED"/>
    <property type="match status" value="1"/>
</dbReference>
<dbReference type="InterPro" id="IPR036383">
    <property type="entry name" value="TSP1_rpt_sf"/>
</dbReference>
<dbReference type="GO" id="GO:0005178">
    <property type="term" value="F:integrin binding"/>
    <property type="evidence" value="ECO:0007669"/>
    <property type="project" value="TreeGrafter"/>
</dbReference>
<dbReference type="InterPro" id="IPR006208">
    <property type="entry name" value="Glyco_hormone_CN"/>
</dbReference>
<dbReference type="AlphaFoldDB" id="A0A8C4B2M8"/>
<dbReference type="Ensembl" id="ENSDCDT00010035913.1">
    <property type="protein sequence ID" value="ENSDCDP00010029124.1"/>
    <property type="gene ID" value="ENSDCDG00010018340.1"/>
</dbReference>
<dbReference type="PROSITE" id="PS01208">
    <property type="entry name" value="VWFC_1"/>
    <property type="match status" value="1"/>
</dbReference>
<dbReference type="InterPro" id="IPR043973">
    <property type="entry name" value="TSP1_CCN"/>
</dbReference>
<dbReference type="InterPro" id="IPR001007">
    <property type="entry name" value="VWF_dom"/>
</dbReference>
<evidence type="ECO:0000256" key="2">
    <source>
        <dbReference type="ARBA" id="ARBA00008125"/>
    </source>
</evidence>
<evidence type="ECO:0000259" key="8">
    <source>
        <dbReference type="PROSITE" id="PS01225"/>
    </source>
</evidence>
<evidence type="ECO:0000256" key="3">
    <source>
        <dbReference type="ARBA" id="ARBA00022525"/>
    </source>
</evidence>
<dbReference type="Pfam" id="PF00007">
    <property type="entry name" value="Cys_knot"/>
    <property type="match status" value="1"/>
</dbReference>
<dbReference type="Gene3D" id="2.20.100.10">
    <property type="entry name" value="Thrombospondin type-1 (TSP1) repeat"/>
    <property type="match status" value="1"/>
</dbReference>
<dbReference type="SUPFAM" id="SSF82895">
    <property type="entry name" value="TSP-1 type 1 repeat"/>
    <property type="match status" value="1"/>
</dbReference>
<feature type="domain" description="CTCK" evidence="8">
    <location>
        <begin position="257"/>
        <end position="331"/>
    </location>
</feature>
<dbReference type="Pfam" id="PF19035">
    <property type="entry name" value="TSP1_CCN"/>
    <property type="match status" value="1"/>
</dbReference>
<dbReference type="InterPro" id="IPR006207">
    <property type="entry name" value="Cys_knot_C"/>
</dbReference>
<keyword evidence="12" id="KW-1185">Reference proteome</keyword>
<dbReference type="Proteomes" id="UP000694580">
    <property type="component" value="Chromosome 10"/>
</dbReference>
<reference evidence="11" key="2">
    <citation type="submission" date="2025-05" db="UniProtKB">
        <authorList>
            <consortium name="Ensembl"/>
        </authorList>
    </citation>
    <scope>IDENTIFICATION</scope>
</reference>
<organism evidence="11 12">
    <name type="scientific">Denticeps clupeoides</name>
    <name type="common">denticle herring</name>
    <dbReference type="NCBI Taxonomy" id="299321"/>
    <lineage>
        <taxon>Eukaryota</taxon>
        <taxon>Metazoa</taxon>
        <taxon>Chordata</taxon>
        <taxon>Craniata</taxon>
        <taxon>Vertebrata</taxon>
        <taxon>Euteleostomi</taxon>
        <taxon>Actinopterygii</taxon>
        <taxon>Neopterygii</taxon>
        <taxon>Teleostei</taxon>
        <taxon>Clupei</taxon>
        <taxon>Clupeiformes</taxon>
        <taxon>Denticipitoidei</taxon>
        <taxon>Denticipitidae</taxon>
        <taxon>Denticeps</taxon>
    </lineage>
</organism>
<evidence type="ECO:0000259" key="10">
    <source>
        <dbReference type="PROSITE" id="PS51323"/>
    </source>
</evidence>
<dbReference type="SMART" id="SM00214">
    <property type="entry name" value="VWC"/>
    <property type="match status" value="1"/>
</dbReference>
<feature type="signal peptide" evidence="7">
    <location>
        <begin position="1"/>
        <end position="26"/>
    </location>
</feature>
<evidence type="ECO:0000256" key="7">
    <source>
        <dbReference type="SAM" id="SignalP"/>
    </source>
</evidence>
<dbReference type="SMART" id="SM00041">
    <property type="entry name" value="CT"/>
    <property type="match status" value="1"/>
</dbReference>
<evidence type="ECO:0000313" key="11">
    <source>
        <dbReference type="Ensembl" id="ENSDCDP00010011845.1"/>
    </source>
</evidence>
<evidence type="ECO:0000256" key="4">
    <source>
        <dbReference type="ARBA" id="ARBA00022729"/>
    </source>
</evidence>
<dbReference type="SMART" id="SM00209">
    <property type="entry name" value="TSP1"/>
    <property type="match status" value="1"/>
</dbReference>
<dbReference type="Pfam" id="PF00219">
    <property type="entry name" value="IGFBP"/>
    <property type="match status" value="1"/>
</dbReference>
<proteinExistence type="inferred from homology"/>
<feature type="chain" id="PRO_5044680203" evidence="7">
    <location>
        <begin position="27"/>
        <end position="340"/>
    </location>
</feature>
<comment type="caution">
    <text evidence="6">Lacks conserved residue(s) required for the propagation of feature annotation.</text>
</comment>
<dbReference type="InterPro" id="IPR009030">
    <property type="entry name" value="Growth_fac_rcpt_cys_sf"/>
</dbReference>
<reference evidence="11 12" key="1">
    <citation type="submission" date="2020-06" db="EMBL/GenBank/DDBJ databases">
        <authorList>
            <consortium name="Wellcome Sanger Institute Data Sharing"/>
        </authorList>
    </citation>
    <scope>NUCLEOTIDE SEQUENCE [LARGE SCALE GENOMIC DNA]</scope>
</reference>
<comment type="similarity">
    <text evidence="2">Belongs to the CCN family.</text>
</comment>
<protein>
    <submittedName>
        <fullName evidence="11">Uncharacterized protein</fullName>
    </submittedName>
</protein>
<dbReference type="PANTHER" id="PTHR11348:SF22">
    <property type="entry name" value="CCN FAMILY MEMBER 5"/>
    <property type="match status" value="1"/>
</dbReference>
<dbReference type="GO" id="GO:0005615">
    <property type="term" value="C:extracellular space"/>
    <property type="evidence" value="ECO:0007669"/>
    <property type="project" value="TreeGrafter"/>
</dbReference>
<dbReference type="Pfam" id="PF00093">
    <property type="entry name" value="VWC"/>
    <property type="match status" value="1"/>
</dbReference>
<dbReference type="PROSITE" id="PS50184">
    <property type="entry name" value="VWFC_2"/>
    <property type="match status" value="1"/>
</dbReference>
<evidence type="ECO:0000313" key="12">
    <source>
        <dbReference type="Proteomes" id="UP000694580"/>
    </source>
</evidence>
<dbReference type="GO" id="GO:0007165">
    <property type="term" value="P:signal transduction"/>
    <property type="evidence" value="ECO:0007669"/>
    <property type="project" value="InterPro"/>
</dbReference>
<gene>
    <name evidence="11" type="primary">CCN5</name>
</gene>
<keyword evidence="4 7" id="KW-0732">Signal</keyword>
<evidence type="ECO:0000256" key="6">
    <source>
        <dbReference type="PROSITE-ProRule" id="PRU00039"/>
    </source>
</evidence>
<dbReference type="InterPro" id="IPR050941">
    <property type="entry name" value="CCN"/>
</dbReference>
<dbReference type="Ensembl" id="ENSDCDT00010012417.1">
    <property type="protein sequence ID" value="ENSDCDP00010011845.1"/>
    <property type="gene ID" value="ENSDCDG00010005279.1"/>
</dbReference>
<sequence>MVMMYRHRKDMIIWAFMFFVGIQVGCQPCGGPCQCPASVPACPVGVALVWDGCHCCQVCARQQGQACSNAEPCDTQKGLQCDYSASFPGDPGECIDQSELGCELNGVSYSEGETFQPSCAVQCRCEGGGVTCKSLCREDVRLPTHDCPQPQRVKLPGSCCQEWVCENMDNSIQQDFQTASLAGGPQAVLPGPSPNSGSNCIEQSSEWSSCSQTCGPGISTRVSNQNHACRLEWQTRLCNVRPCHTHLPWGPVWMRRCDPSFRSPVPVRLLHQGCYSTRLHQPRYCGLCNDGRCCTPFRTQTIPVTFRCPGGRLHRLSVMSISSCICHYNCPHTHNLAFRG</sequence>
<dbReference type="GO" id="GO:0045597">
    <property type="term" value="P:positive regulation of cell differentiation"/>
    <property type="evidence" value="ECO:0007669"/>
    <property type="project" value="TreeGrafter"/>
</dbReference>
<dbReference type="GeneTree" id="ENSGT00940000160207"/>
<name>A0A8C4B2M8_9TELE</name>
<dbReference type="PROSITE" id="PS01225">
    <property type="entry name" value="CTCK_2"/>
    <property type="match status" value="1"/>
</dbReference>
<evidence type="ECO:0000256" key="1">
    <source>
        <dbReference type="ARBA" id="ARBA00004613"/>
    </source>
</evidence>